<dbReference type="InterPro" id="IPR012337">
    <property type="entry name" value="RNaseH-like_sf"/>
</dbReference>
<organism evidence="1 2">
    <name type="scientific">Crotalus adamanteus</name>
    <name type="common">Eastern diamondback rattlesnake</name>
    <dbReference type="NCBI Taxonomy" id="8729"/>
    <lineage>
        <taxon>Eukaryota</taxon>
        <taxon>Metazoa</taxon>
        <taxon>Chordata</taxon>
        <taxon>Craniata</taxon>
        <taxon>Vertebrata</taxon>
        <taxon>Euteleostomi</taxon>
        <taxon>Lepidosauria</taxon>
        <taxon>Squamata</taxon>
        <taxon>Bifurcata</taxon>
        <taxon>Unidentata</taxon>
        <taxon>Episquamata</taxon>
        <taxon>Toxicofera</taxon>
        <taxon>Serpentes</taxon>
        <taxon>Colubroidea</taxon>
        <taxon>Viperidae</taxon>
        <taxon>Crotalinae</taxon>
        <taxon>Crotalus</taxon>
    </lineage>
</organism>
<evidence type="ECO:0000313" key="1">
    <source>
        <dbReference type="EMBL" id="KAK9410633.1"/>
    </source>
</evidence>
<sequence length="267" mass="30383">RLREHLSTKHPNDKDKPIEYFQEIYKKFQNLSTIVASFKKQHAANKDGLICAYRILQLIAKSGKSYNIGETVIIPSIKEFISTVMHQDIPENLKTLPLSDSTVKRQIDEMAVNVEKNLISILQNTSFSMQLDESITANNNALLMAYVHYFDENNTLREEMLFAINLITDTRGLSIFYTVKSYFTKNNIPLNNIVACVTDGTPSMVGCYRGFVAYLKEEVPNVLCVHCVVHRQHLVGKHLSTALNSSLTIIIRAINKIKSKPKNEKMF</sequence>
<protein>
    <submittedName>
        <fullName evidence="1">Uncharacterized protein</fullName>
    </submittedName>
</protein>
<reference evidence="1 2" key="1">
    <citation type="journal article" date="2024" name="Proc. Natl. Acad. Sci. U.S.A.">
        <title>The genetic regulatory architecture and epigenomic basis for age-related changes in rattlesnake venom.</title>
        <authorList>
            <person name="Hogan M.P."/>
            <person name="Holding M.L."/>
            <person name="Nystrom G.S."/>
            <person name="Colston T.J."/>
            <person name="Bartlett D.A."/>
            <person name="Mason A.J."/>
            <person name="Ellsworth S.A."/>
            <person name="Rautsaw R.M."/>
            <person name="Lawrence K.C."/>
            <person name="Strickland J.L."/>
            <person name="He B."/>
            <person name="Fraser P."/>
            <person name="Margres M.J."/>
            <person name="Gilbert D.M."/>
            <person name="Gibbs H.L."/>
            <person name="Parkinson C.L."/>
            <person name="Rokyta D.R."/>
        </authorList>
    </citation>
    <scope>NUCLEOTIDE SEQUENCE [LARGE SCALE GENOMIC DNA]</scope>
    <source>
        <strain evidence="1">DRR0105</strain>
    </source>
</reference>
<name>A0AAW1C8H4_CROAD</name>
<gene>
    <name evidence="1" type="ORF">NXF25_001808</name>
</gene>
<dbReference type="Proteomes" id="UP001474421">
    <property type="component" value="Unassembled WGS sequence"/>
</dbReference>
<comment type="caution">
    <text evidence="1">The sequence shown here is derived from an EMBL/GenBank/DDBJ whole genome shotgun (WGS) entry which is preliminary data.</text>
</comment>
<dbReference type="PANTHER" id="PTHR45913:SF22">
    <property type="entry name" value="SCAN BOX DOMAIN-CONTAINING PROTEIN"/>
    <property type="match status" value="1"/>
</dbReference>
<dbReference type="AlphaFoldDB" id="A0AAW1C8H4"/>
<evidence type="ECO:0000313" key="2">
    <source>
        <dbReference type="Proteomes" id="UP001474421"/>
    </source>
</evidence>
<feature type="non-terminal residue" evidence="1">
    <location>
        <position position="1"/>
    </location>
</feature>
<keyword evidence="2" id="KW-1185">Reference proteome</keyword>
<accession>A0AAW1C8H4</accession>
<dbReference type="EMBL" id="JAOTOJ010000001">
    <property type="protein sequence ID" value="KAK9410633.1"/>
    <property type="molecule type" value="Genomic_DNA"/>
</dbReference>
<dbReference type="PANTHER" id="PTHR45913">
    <property type="entry name" value="EPM2A-INTERACTING PROTEIN 1"/>
    <property type="match status" value="1"/>
</dbReference>
<dbReference type="SUPFAM" id="SSF53098">
    <property type="entry name" value="Ribonuclease H-like"/>
    <property type="match status" value="1"/>
</dbReference>
<proteinExistence type="predicted"/>